<sequence>MPTDSYNDLATQAVALWEQIAGRKVDATSYVVQMTEASREINAACDLIRSVVCLEDGFSTILVVRSIFERLSGGGLLEGRSPEAAAALAQLFTKQEVTASTDEYFSYCKRAVAHYRGGDVDGDALAEFVRQQAPLLNLDAFLAMNRLTKLTAFAGEPGLPHEPQLSRFVLAFQTLDQLLQHARVIPEGFSLCAILCESISDSYFVLVVRNGQQVTLLTDKGTFAHPLQQEMMRGRNDRYNQYRIEGSHFPYSLLRIVWADNGRRAVADSARDLAPTERDIPAIGSLSDLAPDELLWLHLLIEQCRIRYFQQKQVEPRLALGSQLQIDHAWLPSQSSNLPAILEGLPHLEVKNSSDLSTDFMHTLEPKWSEKRTPNRWMERRFAAAVPQEALYIPEAAMNNKPLLLEQTSAGVRLERKKPDYMPHGGLTNQVRLTPISSDLLATPEQVARDVHFVARSNQAEVIKVLARQDFEARRIEMLEWFYRKAKKNLPNLLEALLTGDSTPFQLEQPKFEHLYSQLGFRPAGAAARRKVQFEYIPSRKQHPPRKSDGPSLAKTLKLVHLRDLCVCCVLSNWEGAQVFVSVPVANALDIANLTGIAWEKLPEELQYFGMPEVGGNSILERLDPLQNLSNPWNSFAPRFVIPVGLRGLREYRKARGLNTPSADELKNL</sequence>
<dbReference type="AlphaFoldDB" id="A0A241XSG6"/>
<dbReference type="RefSeq" id="WP_065085754.1">
    <property type="nucleotide sequence ID" value="NZ_NFFZ01000004.1"/>
</dbReference>
<protein>
    <submittedName>
        <fullName evidence="1">Uncharacterized protein</fullName>
    </submittedName>
</protein>
<evidence type="ECO:0000313" key="1">
    <source>
        <dbReference type="EMBL" id="OTI63096.1"/>
    </source>
</evidence>
<comment type="caution">
    <text evidence="1">The sequence shown here is derived from an EMBL/GenBank/DDBJ whole genome shotgun (WGS) entry which is preliminary data.</text>
</comment>
<proteinExistence type="predicted"/>
<evidence type="ECO:0000313" key="2">
    <source>
        <dbReference type="Proteomes" id="UP000194857"/>
    </source>
</evidence>
<accession>A0A241XSG6</accession>
<gene>
    <name evidence="1" type="ORF">CAZ10_09665</name>
</gene>
<reference evidence="1 2" key="1">
    <citation type="submission" date="2017-05" db="EMBL/GenBank/DDBJ databases">
        <authorList>
            <person name="Song R."/>
            <person name="Chenine A.L."/>
            <person name="Ruprecht R.M."/>
        </authorList>
    </citation>
    <scope>NUCLEOTIDE SEQUENCE [LARGE SCALE GENOMIC DNA]</scope>
    <source>
        <strain evidence="1 2">S567_C10_BS</strain>
    </source>
</reference>
<dbReference type="Proteomes" id="UP000194857">
    <property type="component" value="Unassembled WGS sequence"/>
</dbReference>
<organism evidence="1 2">
    <name type="scientific">Pseudomonas aeruginosa</name>
    <dbReference type="NCBI Taxonomy" id="287"/>
    <lineage>
        <taxon>Bacteria</taxon>
        <taxon>Pseudomonadati</taxon>
        <taxon>Pseudomonadota</taxon>
        <taxon>Gammaproteobacteria</taxon>
        <taxon>Pseudomonadales</taxon>
        <taxon>Pseudomonadaceae</taxon>
        <taxon>Pseudomonas</taxon>
    </lineage>
</organism>
<name>A0A241XSG6_PSEAI</name>
<dbReference type="EMBL" id="NFFZ01000004">
    <property type="protein sequence ID" value="OTI63096.1"/>
    <property type="molecule type" value="Genomic_DNA"/>
</dbReference>